<protein>
    <submittedName>
        <fullName evidence="1">Uncharacterized protein</fullName>
    </submittedName>
</protein>
<sequence>MINTGTNIHLVSCDISNITSFAIATKLKSMATRPTMFKKLFNKFDKSPTDETWKLELNDTLKVPLLLIEWDESILSSCNLIVKNIAHC</sequence>
<organism evidence="1 2">
    <name type="scientific">Rhizophagus clarus</name>
    <dbReference type="NCBI Taxonomy" id="94130"/>
    <lineage>
        <taxon>Eukaryota</taxon>
        <taxon>Fungi</taxon>
        <taxon>Fungi incertae sedis</taxon>
        <taxon>Mucoromycota</taxon>
        <taxon>Glomeromycotina</taxon>
        <taxon>Glomeromycetes</taxon>
        <taxon>Glomerales</taxon>
        <taxon>Glomeraceae</taxon>
        <taxon>Rhizophagus</taxon>
    </lineage>
</organism>
<accession>A0A8H3LPS7</accession>
<dbReference type="AlphaFoldDB" id="A0A8H3LPS7"/>
<name>A0A8H3LPS7_9GLOM</name>
<dbReference type="Proteomes" id="UP000615446">
    <property type="component" value="Unassembled WGS sequence"/>
</dbReference>
<comment type="caution">
    <text evidence="1">The sequence shown here is derived from an EMBL/GenBank/DDBJ whole genome shotgun (WGS) entry which is preliminary data.</text>
</comment>
<proteinExistence type="predicted"/>
<dbReference type="EMBL" id="BLAL01000194">
    <property type="protein sequence ID" value="GES90311.1"/>
    <property type="molecule type" value="Genomic_DNA"/>
</dbReference>
<evidence type="ECO:0000313" key="1">
    <source>
        <dbReference type="EMBL" id="GES90311.1"/>
    </source>
</evidence>
<gene>
    <name evidence="1" type="ORF">RCL2_001716900</name>
</gene>
<reference evidence="1" key="1">
    <citation type="submission" date="2019-10" db="EMBL/GenBank/DDBJ databases">
        <title>Conservation and host-specific expression of non-tandemly repeated heterogenous ribosome RNA gene in arbuscular mycorrhizal fungi.</title>
        <authorList>
            <person name="Maeda T."/>
            <person name="Kobayashi Y."/>
            <person name="Nakagawa T."/>
            <person name="Ezawa T."/>
            <person name="Yamaguchi K."/>
            <person name="Bino T."/>
            <person name="Nishimoto Y."/>
            <person name="Shigenobu S."/>
            <person name="Kawaguchi M."/>
        </authorList>
    </citation>
    <scope>NUCLEOTIDE SEQUENCE</scope>
    <source>
        <strain evidence="1">HR1</strain>
    </source>
</reference>
<evidence type="ECO:0000313" key="2">
    <source>
        <dbReference type="Proteomes" id="UP000615446"/>
    </source>
</evidence>